<accession>A0A7R8WXF6</accession>
<feature type="domain" description="UDP-N-acetylenolpyruvoylglucosamine reductase C-terminal" evidence="2">
    <location>
        <begin position="14"/>
        <end position="75"/>
    </location>
</feature>
<dbReference type="GO" id="GO:0005829">
    <property type="term" value="C:cytosol"/>
    <property type="evidence" value="ECO:0007669"/>
    <property type="project" value="TreeGrafter"/>
</dbReference>
<dbReference type="GO" id="GO:0008762">
    <property type="term" value="F:UDP-N-acetylmuramate dehydrogenase activity"/>
    <property type="evidence" value="ECO:0007669"/>
    <property type="project" value="InterPro"/>
</dbReference>
<organism evidence="3">
    <name type="scientific">Cyprideis torosa</name>
    <dbReference type="NCBI Taxonomy" id="163714"/>
    <lineage>
        <taxon>Eukaryota</taxon>
        <taxon>Metazoa</taxon>
        <taxon>Ecdysozoa</taxon>
        <taxon>Arthropoda</taxon>
        <taxon>Crustacea</taxon>
        <taxon>Oligostraca</taxon>
        <taxon>Ostracoda</taxon>
        <taxon>Podocopa</taxon>
        <taxon>Podocopida</taxon>
        <taxon>Cytherocopina</taxon>
        <taxon>Cytheroidea</taxon>
        <taxon>Cytherideidae</taxon>
        <taxon>Cyprideis</taxon>
    </lineage>
</organism>
<dbReference type="InterPro" id="IPR011601">
    <property type="entry name" value="MurB_C"/>
</dbReference>
<dbReference type="EMBL" id="OB681230">
    <property type="protein sequence ID" value="CAD7236706.1"/>
    <property type="molecule type" value="Genomic_DNA"/>
</dbReference>
<name>A0A7R8WXF6_9CRUS</name>
<dbReference type="PANTHER" id="PTHR21071:SF4">
    <property type="entry name" value="UDP-N-ACETYLENOLPYRUVOYLGLUCOSAMINE REDUCTASE"/>
    <property type="match status" value="1"/>
</dbReference>
<dbReference type="AlphaFoldDB" id="A0A7R8WXF6"/>
<dbReference type="Gene3D" id="3.90.78.10">
    <property type="entry name" value="UDP-N-acetylenolpyruvoylglucosamine reductase, C-terminal domain"/>
    <property type="match status" value="1"/>
</dbReference>
<dbReference type="InterPro" id="IPR036635">
    <property type="entry name" value="MurB_C_sf"/>
</dbReference>
<dbReference type="Pfam" id="PF02873">
    <property type="entry name" value="MurB_C"/>
    <property type="match status" value="1"/>
</dbReference>
<dbReference type="InterPro" id="IPR003170">
    <property type="entry name" value="MurB"/>
</dbReference>
<comment type="cofactor">
    <cofactor evidence="1">
        <name>FAD</name>
        <dbReference type="ChEBI" id="CHEBI:57692"/>
    </cofactor>
</comment>
<protein>
    <recommendedName>
        <fullName evidence="2">UDP-N-acetylenolpyruvoylglucosamine reductase C-terminal domain-containing protein</fullName>
    </recommendedName>
</protein>
<dbReference type="GO" id="GO:0050660">
    <property type="term" value="F:flavin adenine dinucleotide binding"/>
    <property type="evidence" value="ECO:0007669"/>
    <property type="project" value="TreeGrafter"/>
</dbReference>
<evidence type="ECO:0000313" key="3">
    <source>
        <dbReference type="EMBL" id="CAD7236706.1"/>
    </source>
</evidence>
<feature type="non-terminal residue" evidence="3">
    <location>
        <position position="75"/>
    </location>
</feature>
<evidence type="ECO:0000259" key="2">
    <source>
        <dbReference type="Pfam" id="PF02873"/>
    </source>
</evidence>
<dbReference type="OrthoDB" id="66620at2759"/>
<evidence type="ECO:0000256" key="1">
    <source>
        <dbReference type="ARBA" id="ARBA00001974"/>
    </source>
</evidence>
<sequence>MPNYPIDDEQTKIPAGWLIEKAGWKGKRMGNYGVHKNQALVLVNYGGAKGQEIKELAYTIQADVKEKFEIDINPE</sequence>
<proteinExistence type="predicted"/>
<dbReference type="SUPFAM" id="SSF56194">
    <property type="entry name" value="Uridine diphospho-N-Acetylenolpyruvylglucosamine reductase, MurB, C-terminal domain"/>
    <property type="match status" value="1"/>
</dbReference>
<dbReference type="GO" id="GO:0071555">
    <property type="term" value="P:cell wall organization"/>
    <property type="evidence" value="ECO:0007669"/>
    <property type="project" value="TreeGrafter"/>
</dbReference>
<dbReference type="PANTHER" id="PTHR21071">
    <property type="entry name" value="UDP-N-ACETYLENOLPYRUVOYLGLUCOSAMINE REDUCTASE"/>
    <property type="match status" value="1"/>
</dbReference>
<gene>
    <name evidence="3" type="ORF">CTOB1V02_LOCUS14521</name>
</gene>
<reference evidence="3" key="1">
    <citation type="submission" date="2020-11" db="EMBL/GenBank/DDBJ databases">
        <authorList>
            <person name="Tran Van P."/>
        </authorList>
    </citation>
    <scope>NUCLEOTIDE SEQUENCE</scope>
</reference>